<name>G9YCS6_HAFAL</name>
<dbReference type="PANTHER" id="PTHR30055">
    <property type="entry name" value="HTH-TYPE TRANSCRIPTIONAL REGULATOR RUTR"/>
    <property type="match status" value="1"/>
</dbReference>
<dbReference type="AlphaFoldDB" id="G9YCS6"/>
<dbReference type="InterPro" id="IPR009057">
    <property type="entry name" value="Homeodomain-like_sf"/>
</dbReference>
<keyword evidence="1 2" id="KW-0238">DNA-binding</keyword>
<evidence type="ECO:0000259" key="3">
    <source>
        <dbReference type="PROSITE" id="PS50977"/>
    </source>
</evidence>
<sequence length="196" mass="22001">MRVFSMARPLSEEKKQALLTAATHAIAQLGISASTAIIAKKAEVAEGTLFRYFPTKDALFNALYLHLKKSLCSAIMNELVVDSDPKQQMQNIWNSYINWGAQNSDANRTIRLLIVSDKISQEVQDEVNILFPELYEISRKSMCHKFQNAGFSSFGDALFFSLAETTIEFSIKEPSKAKTFKEVGFQAIWHALNADV</sequence>
<dbReference type="PRINTS" id="PR00455">
    <property type="entry name" value="HTHTETR"/>
</dbReference>
<dbReference type="InterPro" id="IPR001647">
    <property type="entry name" value="HTH_TetR"/>
</dbReference>
<dbReference type="PATRIC" id="fig|1002364.3.peg.3958"/>
<dbReference type="InterPro" id="IPR050109">
    <property type="entry name" value="HTH-type_TetR-like_transc_reg"/>
</dbReference>
<dbReference type="HOGENOM" id="CLU_069356_12_9_6"/>
<evidence type="ECO:0000256" key="1">
    <source>
        <dbReference type="ARBA" id="ARBA00023125"/>
    </source>
</evidence>
<dbReference type="PANTHER" id="PTHR30055:SF222">
    <property type="entry name" value="REGULATORY PROTEIN"/>
    <property type="match status" value="1"/>
</dbReference>
<dbReference type="Gene3D" id="1.10.357.10">
    <property type="entry name" value="Tetracycline Repressor, domain 2"/>
    <property type="match status" value="1"/>
</dbReference>
<dbReference type="SUPFAM" id="SSF46689">
    <property type="entry name" value="Homeodomain-like"/>
    <property type="match status" value="1"/>
</dbReference>
<dbReference type="Proteomes" id="UP000005959">
    <property type="component" value="Unassembled WGS sequence"/>
</dbReference>
<evidence type="ECO:0000256" key="2">
    <source>
        <dbReference type="PROSITE-ProRule" id="PRU00335"/>
    </source>
</evidence>
<dbReference type="GO" id="GO:0003677">
    <property type="term" value="F:DNA binding"/>
    <property type="evidence" value="ECO:0007669"/>
    <property type="project" value="UniProtKB-UniRule"/>
</dbReference>
<accession>G9YCS6</accession>
<protein>
    <submittedName>
        <fullName evidence="4">Transcriptional regulator, TetR family</fullName>
    </submittedName>
</protein>
<dbReference type="EMBL" id="AGCI01000105">
    <property type="protein sequence ID" value="EHM38284.1"/>
    <property type="molecule type" value="Genomic_DNA"/>
</dbReference>
<reference evidence="4 5" key="1">
    <citation type="submission" date="2011-08" db="EMBL/GenBank/DDBJ databases">
        <authorList>
            <person name="Weinstock G."/>
            <person name="Sodergren E."/>
            <person name="Clifton S."/>
            <person name="Fulton L."/>
            <person name="Fulton B."/>
            <person name="Courtney L."/>
            <person name="Fronick C."/>
            <person name="Harrison M."/>
            <person name="Strong C."/>
            <person name="Farmer C."/>
            <person name="Delahaunty K."/>
            <person name="Markovic C."/>
            <person name="Hall O."/>
            <person name="Minx P."/>
            <person name="Tomlinson C."/>
            <person name="Mitreva M."/>
            <person name="Hou S."/>
            <person name="Chen J."/>
            <person name="Wollam A."/>
            <person name="Pepin K.H."/>
            <person name="Johnson M."/>
            <person name="Bhonagiri V."/>
            <person name="Zhang X."/>
            <person name="Suruliraj S."/>
            <person name="Warren W."/>
            <person name="Chinwalla A."/>
            <person name="Mardis E.R."/>
            <person name="Wilson R.K."/>
        </authorList>
    </citation>
    <scope>NUCLEOTIDE SEQUENCE [LARGE SCALE GENOMIC DNA]</scope>
    <source>
        <strain evidence="4 5">ATCC 51873</strain>
    </source>
</reference>
<dbReference type="InterPro" id="IPR023772">
    <property type="entry name" value="DNA-bd_HTH_TetR-type_CS"/>
</dbReference>
<comment type="caution">
    <text evidence="4">The sequence shown here is derived from an EMBL/GenBank/DDBJ whole genome shotgun (WGS) entry which is preliminary data.</text>
</comment>
<dbReference type="PROSITE" id="PS50977">
    <property type="entry name" value="HTH_TETR_2"/>
    <property type="match status" value="1"/>
</dbReference>
<feature type="DNA-binding region" description="H-T-H motif" evidence="2">
    <location>
        <begin position="34"/>
        <end position="53"/>
    </location>
</feature>
<evidence type="ECO:0000313" key="5">
    <source>
        <dbReference type="Proteomes" id="UP000005959"/>
    </source>
</evidence>
<feature type="domain" description="HTH tetR-type" evidence="3">
    <location>
        <begin position="12"/>
        <end position="71"/>
    </location>
</feature>
<proteinExistence type="predicted"/>
<evidence type="ECO:0000313" key="4">
    <source>
        <dbReference type="EMBL" id="EHM38284.1"/>
    </source>
</evidence>
<dbReference type="Pfam" id="PF00440">
    <property type="entry name" value="TetR_N"/>
    <property type="match status" value="1"/>
</dbReference>
<organism evidence="4 5">
    <name type="scientific">Hafnia alvei ATCC 51873</name>
    <dbReference type="NCBI Taxonomy" id="1002364"/>
    <lineage>
        <taxon>Bacteria</taxon>
        <taxon>Pseudomonadati</taxon>
        <taxon>Pseudomonadota</taxon>
        <taxon>Gammaproteobacteria</taxon>
        <taxon>Enterobacterales</taxon>
        <taxon>Hafniaceae</taxon>
        <taxon>Hafnia</taxon>
    </lineage>
</organism>
<gene>
    <name evidence="4" type="ORF">HMPREF0454_04404</name>
</gene>
<dbReference type="PROSITE" id="PS01081">
    <property type="entry name" value="HTH_TETR_1"/>
    <property type="match status" value="1"/>
</dbReference>